<dbReference type="EMBL" id="JBEWSZ010000010">
    <property type="protein sequence ID" value="MET2832504.1"/>
    <property type="molecule type" value="Genomic_DNA"/>
</dbReference>
<comment type="caution">
    <text evidence="1">The sequence shown here is derived from an EMBL/GenBank/DDBJ whole genome shotgun (WGS) entry which is preliminary data.</text>
</comment>
<proteinExistence type="predicted"/>
<sequence>MRNGGYHPRQIKGTWADGYALDIHTTGSVYLGVNEYGHDVYDTTRSEVGELLYRLKYRTDLKAAEELIAVAAAHIAPPSRISM</sequence>
<evidence type="ECO:0000313" key="1">
    <source>
        <dbReference type="EMBL" id="MET2832504.1"/>
    </source>
</evidence>
<protein>
    <submittedName>
        <fullName evidence="1">Uncharacterized protein</fullName>
    </submittedName>
</protein>
<organism evidence="1 2">
    <name type="scientific">Mesorhizobium shangrilense</name>
    <dbReference type="NCBI Taxonomy" id="460060"/>
    <lineage>
        <taxon>Bacteria</taxon>
        <taxon>Pseudomonadati</taxon>
        <taxon>Pseudomonadota</taxon>
        <taxon>Alphaproteobacteria</taxon>
        <taxon>Hyphomicrobiales</taxon>
        <taxon>Phyllobacteriaceae</taxon>
        <taxon>Mesorhizobium</taxon>
    </lineage>
</organism>
<keyword evidence="2" id="KW-1185">Reference proteome</keyword>
<reference evidence="1 2" key="1">
    <citation type="submission" date="2024-06" db="EMBL/GenBank/DDBJ databases">
        <authorList>
            <person name="Kim D.-U."/>
        </authorList>
    </citation>
    <scope>NUCLEOTIDE SEQUENCE [LARGE SCALE GENOMIC DNA]</scope>
    <source>
        <strain evidence="1 2">KACC15460</strain>
    </source>
</reference>
<dbReference type="RefSeq" id="WP_354464725.1">
    <property type="nucleotide sequence ID" value="NZ_JBEWSZ010000010.1"/>
</dbReference>
<gene>
    <name evidence="1" type="ORF">ABVQ20_36790</name>
</gene>
<dbReference type="Proteomes" id="UP001548832">
    <property type="component" value="Unassembled WGS sequence"/>
</dbReference>
<accession>A0ABV2DRN2</accession>
<evidence type="ECO:0000313" key="2">
    <source>
        <dbReference type="Proteomes" id="UP001548832"/>
    </source>
</evidence>
<name>A0ABV2DRN2_9HYPH</name>